<reference evidence="1 2" key="1">
    <citation type="submission" date="2023-11" db="EMBL/GenBank/DDBJ databases">
        <title>Halocaridina rubra genome assembly.</title>
        <authorList>
            <person name="Smith C."/>
        </authorList>
    </citation>
    <scope>NUCLEOTIDE SEQUENCE [LARGE SCALE GENOMIC DNA]</scope>
    <source>
        <strain evidence="1">EP-1</strain>
        <tissue evidence="1">Whole</tissue>
    </source>
</reference>
<evidence type="ECO:0000313" key="2">
    <source>
        <dbReference type="Proteomes" id="UP001381693"/>
    </source>
</evidence>
<organism evidence="1 2">
    <name type="scientific">Halocaridina rubra</name>
    <name type="common">Hawaiian red shrimp</name>
    <dbReference type="NCBI Taxonomy" id="373956"/>
    <lineage>
        <taxon>Eukaryota</taxon>
        <taxon>Metazoa</taxon>
        <taxon>Ecdysozoa</taxon>
        <taxon>Arthropoda</taxon>
        <taxon>Crustacea</taxon>
        <taxon>Multicrustacea</taxon>
        <taxon>Malacostraca</taxon>
        <taxon>Eumalacostraca</taxon>
        <taxon>Eucarida</taxon>
        <taxon>Decapoda</taxon>
        <taxon>Pleocyemata</taxon>
        <taxon>Caridea</taxon>
        <taxon>Atyoidea</taxon>
        <taxon>Atyidae</taxon>
        <taxon>Halocaridina</taxon>
    </lineage>
</organism>
<sequence length="71" mass="7437">MVSNNWPRPIFTPGEGLLPAQTSGGAAGDFLAAKTLGLQHTNCADVFSSCPYEASQLFRILNNFAALPGLA</sequence>
<gene>
    <name evidence="1" type="ORF">SK128_009538</name>
</gene>
<proteinExistence type="predicted"/>
<protein>
    <submittedName>
        <fullName evidence="1">Uncharacterized protein</fullName>
    </submittedName>
</protein>
<dbReference type="AlphaFoldDB" id="A0AAN8XAC9"/>
<keyword evidence="2" id="KW-1185">Reference proteome</keyword>
<accession>A0AAN8XAC9</accession>
<dbReference type="Proteomes" id="UP001381693">
    <property type="component" value="Unassembled WGS sequence"/>
</dbReference>
<name>A0AAN8XAC9_HALRR</name>
<comment type="caution">
    <text evidence="1">The sequence shown here is derived from an EMBL/GenBank/DDBJ whole genome shotgun (WGS) entry which is preliminary data.</text>
</comment>
<evidence type="ECO:0000313" key="1">
    <source>
        <dbReference type="EMBL" id="KAK7075140.1"/>
    </source>
</evidence>
<dbReference type="EMBL" id="JAXCGZ010011359">
    <property type="protein sequence ID" value="KAK7075140.1"/>
    <property type="molecule type" value="Genomic_DNA"/>
</dbReference>